<organism evidence="1 2">
    <name type="scientific">Aromia moschata</name>
    <dbReference type="NCBI Taxonomy" id="1265417"/>
    <lineage>
        <taxon>Eukaryota</taxon>
        <taxon>Metazoa</taxon>
        <taxon>Ecdysozoa</taxon>
        <taxon>Arthropoda</taxon>
        <taxon>Hexapoda</taxon>
        <taxon>Insecta</taxon>
        <taxon>Pterygota</taxon>
        <taxon>Neoptera</taxon>
        <taxon>Endopterygota</taxon>
        <taxon>Coleoptera</taxon>
        <taxon>Polyphaga</taxon>
        <taxon>Cucujiformia</taxon>
        <taxon>Chrysomeloidea</taxon>
        <taxon>Cerambycidae</taxon>
        <taxon>Cerambycinae</taxon>
        <taxon>Callichromatini</taxon>
        <taxon>Aromia</taxon>
    </lineage>
</organism>
<proteinExistence type="predicted"/>
<reference evidence="1" key="1">
    <citation type="journal article" date="2023" name="Insect Mol. Biol.">
        <title>Genome sequencing provides insights into the evolution of gene families encoding plant cell wall-degrading enzymes in longhorned beetles.</title>
        <authorList>
            <person name="Shin N.R."/>
            <person name="Okamura Y."/>
            <person name="Kirsch R."/>
            <person name="Pauchet Y."/>
        </authorList>
    </citation>
    <scope>NUCLEOTIDE SEQUENCE</scope>
    <source>
        <strain evidence="1">AMC_N1</strain>
    </source>
</reference>
<comment type="caution">
    <text evidence="1">The sequence shown here is derived from an EMBL/GenBank/DDBJ whole genome shotgun (WGS) entry which is preliminary data.</text>
</comment>
<accession>A0AAV8XRV8</accession>
<name>A0AAV8XRV8_9CUCU</name>
<dbReference type="EMBL" id="JAPWTK010000357">
    <property type="protein sequence ID" value="KAJ8941701.1"/>
    <property type="molecule type" value="Genomic_DNA"/>
</dbReference>
<evidence type="ECO:0000313" key="1">
    <source>
        <dbReference type="EMBL" id="KAJ8941701.1"/>
    </source>
</evidence>
<protein>
    <submittedName>
        <fullName evidence="1">Uncharacterized protein</fullName>
    </submittedName>
</protein>
<dbReference type="AlphaFoldDB" id="A0AAV8XRV8"/>
<evidence type="ECO:0000313" key="2">
    <source>
        <dbReference type="Proteomes" id="UP001162162"/>
    </source>
</evidence>
<sequence>MSHSVLHFLGLSPLGPFLLAGCQDESSYSSPRFLCCGGSILIDVLVSAAIMSHSVLHLRPFLSLGWLLGSMNKDNGPIPTSPLFAQINKDSNGSVNRGNKFSINSARFQLAQEQRARGNSGDRKTPNCGGIFRQIVEFTVFSQAFYSSSKIEVYSFQ</sequence>
<dbReference type="Proteomes" id="UP001162162">
    <property type="component" value="Unassembled WGS sequence"/>
</dbReference>
<keyword evidence="2" id="KW-1185">Reference proteome</keyword>
<gene>
    <name evidence="1" type="ORF">NQ318_023297</name>
</gene>